<dbReference type="Proteomes" id="UP000095552">
    <property type="component" value="Unassembled WGS sequence"/>
</dbReference>
<name>A0A1E5T3M0_9BACT</name>
<comment type="similarity">
    <text evidence="1">Belongs to the arginase family.</text>
</comment>
<accession>A0A1E5T3M0</accession>
<dbReference type="GO" id="GO:0046872">
    <property type="term" value="F:metal ion binding"/>
    <property type="evidence" value="ECO:0007669"/>
    <property type="project" value="InterPro"/>
</dbReference>
<keyword evidence="3" id="KW-1185">Reference proteome</keyword>
<dbReference type="AlphaFoldDB" id="A0A1E5T3M0"/>
<organism evidence="2 3">
    <name type="scientific">Roseivirga misakiensis</name>
    <dbReference type="NCBI Taxonomy" id="1563681"/>
    <lineage>
        <taxon>Bacteria</taxon>
        <taxon>Pseudomonadati</taxon>
        <taxon>Bacteroidota</taxon>
        <taxon>Cytophagia</taxon>
        <taxon>Cytophagales</taxon>
        <taxon>Roseivirgaceae</taxon>
        <taxon>Roseivirga</taxon>
    </lineage>
</organism>
<proteinExistence type="inferred from homology"/>
<dbReference type="SUPFAM" id="SSF52768">
    <property type="entry name" value="Arginase/deacetylase"/>
    <property type="match status" value="1"/>
</dbReference>
<reference evidence="2 3" key="1">
    <citation type="submission" date="2016-08" db="EMBL/GenBank/DDBJ databases">
        <title>Draft genome of Fabibacter sp. strain SK-8.</title>
        <authorList>
            <person name="Wong S.-K."/>
            <person name="Hamasaki K."/>
            <person name="Yoshizawa S."/>
        </authorList>
    </citation>
    <scope>NUCLEOTIDE SEQUENCE [LARGE SCALE GENOMIC DNA]</scope>
    <source>
        <strain evidence="2 3">SK-8</strain>
    </source>
</reference>
<dbReference type="Gene3D" id="3.40.800.10">
    <property type="entry name" value="Ureohydrolase domain"/>
    <property type="match status" value="1"/>
</dbReference>
<dbReference type="OrthoDB" id="931936at2"/>
<dbReference type="STRING" id="1563681.BFP71_07490"/>
<sequence length="368" mass="41975">MNLKLFFTAPTFEFDGPTNAIGHSFKQLQSEDFDISQMNLALVGINTRGDADMVRGKLFHLKRSHASYRMADLGNLQLGDSPEDTQARIREVCEFLMTQRVIPILIGGNQDLALGQYQGYEQTKKLISVLNVDAFLDMEPEGEPSNKFLNDLLTHQPNYLFSYSHLAHQSYLIDSNQLKALDKLYFESLRLGELRYDIKQSEPLIRMADMLTFDISAIRSSDAPGNPSAQPFGLSGEEACQLTWYAGINEKMTSIGFHGYHPSLDDDALKTASVLATMVWYFIDGYYNRKDTGQFNSEHYIKYTVSFEGTDDTMTFYKSKLSEKWWMLVNYGDNFLDRAYIPCSYKDYVGATHGDFPERWIKAQGKLI</sequence>
<dbReference type="EMBL" id="MDGQ01000004">
    <property type="protein sequence ID" value="OEK05946.1"/>
    <property type="molecule type" value="Genomic_DNA"/>
</dbReference>
<evidence type="ECO:0000313" key="3">
    <source>
        <dbReference type="Proteomes" id="UP000095552"/>
    </source>
</evidence>
<dbReference type="RefSeq" id="WP_069834865.1">
    <property type="nucleotide sequence ID" value="NZ_MDGQ01000004.1"/>
</dbReference>
<evidence type="ECO:0000313" key="2">
    <source>
        <dbReference type="EMBL" id="OEK05946.1"/>
    </source>
</evidence>
<comment type="caution">
    <text evidence="2">The sequence shown here is derived from an EMBL/GenBank/DDBJ whole genome shotgun (WGS) entry which is preliminary data.</text>
</comment>
<gene>
    <name evidence="2" type="ORF">BFP71_07490</name>
</gene>
<protein>
    <recommendedName>
        <fullName evidence="4">Formiminoglutamase</fullName>
    </recommendedName>
</protein>
<dbReference type="InterPro" id="IPR023696">
    <property type="entry name" value="Ureohydrolase_dom_sf"/>
</dbReference>
<evidence type="ECO:0000256" key="1">
    <source>
        <dbReference type="PROSITE-ProRule" id="PRU00742"/>
    </source>
</evidence>
<dbReference type="Pfam" id="PF00491">
    <property type="entry name" value="Arginase"/>
    <property type="match status" value="1"/>
</dbReference>
<dbReference type="GO" id="GO:0016813">
    <property type="term" value="F:hydrolase activity, acting on carbon-nitrogen (but not peptide) bonds, in linear amidines"/>
    <property type="evidence" value="ECO:0007669"/>
    <property type="project" value="UniProtKB-ARBA"/>
</dbReference>
<dbReference type="CDD" id="cd09988">
    <property type="entry name" value="Formimidoylglutamase"/>
    <property type="match status" value="1"/>
</dbReference>
<dbReference type="InterPro" id="IPR006035">
    <property type="entry name" value="Ureohydrolase"/>
</dbReference>
<dbReference type="PROSITE" id="PS51409">
    <property type="entry name" value="ARGINASE_2"/>
    <property type="match status" value="1"/>
</dbReference>
<evidence type="ECO:0008006" key="4">
    <source>
        <dbReference type="Google" id="ProtNLM"/>
    </source>
</evidence>